<feature type="transmembrane region" description="Helical" evidence="1">
    <location>
        <begin position="12"/>
        <end position="32"/>
    </location>
</feature>
<reference evidence="2 3" key="1">
    <citation type="submission" date="2020-03" db="EMBL/GenBank/DDBJ databases">
        <title>The Isolation and Genome Sequence of a Novel Cyanophage S-H34 from the Huanghai Sea, China.</title>
        <authorList>
            <person name="Jiang T."/>
        </authorList>
    </citation>
    <scope>NUCLEOTIDE SEQUENCE [LARGE SCALE GENOMIC DNA]</scope>
</reference>
<keyword evidence="1" id="KW-1133">Transmembrane helix</keyword>
<dbReference type="KEGG" id="vg:77946882"/>
<dbReference type="EMBL" id="MT162467">
    <property type="protein sequence ID" value="QIN97004.1"/>
    <property type="molecule type" value="Genomic_DNA"/>
</dbReference>
<proteinExistence type="predicted"/>
<keyword evidence="3" id="KW-1185">Reference proteome</keyword>
<dbReference type="RefSeq" id="YP_010670672.1">
    <property type="nucleotide sequence ID" value="NC_070965.1"/>
</dbReference>
<sequence length="115" mass="12995">MNFEFNLKEKAPVYADKALTVVLTAVAVVYALGKKAGGYYFANREEINEDLRVFAAAVVEGTKNAYNFTYQLGADARVAYEENKEPIKAQLDSLYRYIMDGYGYSVAWLQDRNVL</sequence>
<keyword evidence="1" id="KW-0812">Transmembrane</keyword>
<name>A0A6G8R6I9_9CAUD</name>
<evidence type="ECO:0000313" key="3">
    <source>
        <dbReference type="Proteomes" id="UP000501900"/>
    </source>
</evidence>
<protein>
    <submittedName>
        <fullName evidence="2">Uncharacterized protein</fullName>
    </submittedName>
</protein>
<keyword evidence="1" id="KW-0472">Membrane</keyword>
<evidence type="ECO:0000313" key="2">
    <source>
        <dbReference type="EMBL" id="QIN97004.1"/>
    </source>
</evidence>
<dbReference type="GeneID" id="77946882"/>
<dbReference type="Proteomes" id="UP000501900">
    <property type="component" value="Genome"/>
</dbReference>
<organism evidence="2 3">
    <name type="scientific">Synechococcus phage S-H34</name>
    <dbReference type="NCBI Taxonomy" id="2718942"/>
    <lineage>
        <taxon>Viruses</taxon>
        <taxon>Duplodnaviria</taxon>
        <taxon>Heunggongvirae</taxon>
        <taxon>Uroviricota</taxon>
        <taxon>Caudoviricetes</taxon>
        <taxon>Pantevenvirales</taxon>
        <taxon>Kyanoviridae</taxon>
        <taxon>Makaravirus</taxon>
        <taxon>Makaravirus thirtyfour</taxon>
    </lineage>
</organism>
<evidence type="ECO:0000256" key="1">
    <source>
        <dbReference type="SAM" id="Phobius"/>
    </source>
</evidence>
<accession>A0A6G8R6I9</accession>